<keyword evidence="8 13" id="KW-0798">TonB box</keyword>
<dbReference type="InterPro" id="IPR012910">
    <property type="entry name" value="Plug_dom"/>
</dbReference>
<evidence type="ECO:0000256" key="6">
    <source>
        <dbReference type="ARBA" id="ARBA00022729"/>
    </source>
</evidence>
<dbReference type="InterPro" id="IPR039426">
    <property type="entry name" value="TonB-dep_rcpt-like"/>
</dbReference>
<gene>
    <name evidence="18" type="primary">btuB</name>
    <name evidence="18" type="ORF">CNECB9_920006</name>
</gene>
<dbReference type="Gene3D" id="2.170.130.10">
    <property type="entry name" value="TonB-dependent receptor, plug domain"/>
    <property type="match status" value="1"/>
</dbReference>
<dbReference type="SUPFAM" id="SSF56935">
    <property type="entry name" value="Porins"/>
    <property type="match status" value="1"/>
</dbReference>
<dbReference type="InterPro" id="IPR000531">
    <property type="entry name" value="Beta-barrel_TonB"/>
</dbReference>
<keyword evidence="10" id="KW-0675">Receptor</keyword>
<organism evidence="18">
    <name type="scientific">Cupriavidus necator</name>
    <name type="common">Alcaligenes eutrophus</name>
    <name type="synonym">Ralstonia eutropha</name>
    <dbReference type="NCBI Taxonomy" id="106590"/>
    <lineage>
        <taxon>Bacteria</taxon>
        <taxon>Pseudomonadati</taxon>
        <taxon>Pseudomonadota</taxon>
        <taxon>Betaproteobacteria</taxon>
        <taxon>Burkholderiales</taxon>
        <taxon>Burkholderiaceae</taxon>
        <taxon>Cupriavidus</taxon>
    </lineage>
</organism>
<dbReference type="InterPro" id="IPR037066">
    <property type="entry name" value="Plug_dom_sf"/>
</dbReference>
<evidence type="ECO:0000256" key="8">
    <source>
        <dbReference type="ARBA" id="ARBA00023077"/>
    </source>
</evidence>
<proteinExistence type="inferred from homology"/>
<keyword evidence="6 15" id="KW-0732">Signal</keyword>
<evidence type="ECO:0000256" key="1">
    <source>
        <dbReference type="ARBA" id="ARBA00004571"/>
    </source>
</evidence>
<evidence type="ECO:0000256" key="5">
    <source>
        <dbReference type="ARBA" id="ARBA00022692"/>
    </source>
</evidence>
<dbReference type="EMBL" id="FMSH01000543">
    <property type="protein sequence ID" value="SCV02093.1"/>
    <property type="molecule type" value="Genomic_DNA"/>
</dbReference>
<feature type="domain" description="TonB-dependent receptor-like beta-barrel" evidence="16">
    <location>
        <begin position="193"/>
        <end position="621"/>
    </location>
</feature>
<evidence type="ECO:0000256" key="7">
    <source>
        <dbReference type="ARBA" id="ARBA00023065"/>
    </source>
</evidence>
<feature type="region of interest" description="Disordered" evidence="14">
    <location>
        <begin position="233"/>
        <end position="259"/>
    </location>
</feature>
<evidence type="ECO:0000256" key="15">
    <source>
        <dbReference type="SAM" id="SignalP"/>
    </source>
</evidence>
<name>A0A1K0ISH4_CUPNE</name>
<evidence type="ECO:0000256" key="12">
    <source>
        <dbReference type="PROSITE-ProRule" id="PRU01360"/>
    </source>
</evidence>
<dbReference type="PROSITE" id="PS52016">
    <property type="entry name" value="TONB_DEPENDENT_REC_3"/>
    <property type="match status" value="1"/>
</dbReference>
<evidence type="ECO:0000256" key="3">
    <source>
        <dbReference type="ARBA" id="ARBA00022448"/>
    </source>
</evidence>
<dbReference type="CDD" id="cd01347">
    <property type="entry name" value="ligand_gated_channel"/>
    <property type="match status" value="1"/>
</dbReference>
<dbReference type="Gene3D" id="2.40.170.20">
    <property type="entry name" value="TonB-dependent receptor, beta-barrel domain"/>
    <property type="match status" value="1"/>
</dbReference>
<evidence type="ECO:0000256" key="9">
    <source>
        <dbReference type="ARBA" id="ARBA00023136"/>
    </source>
</evidence>
<keyword evidence="5 12" id="KW-0812">Transmembrane</keyword>
<dbReference type="AlphaFoldDB" id="A0A1K0ISH4"/>
<comment type="subcellular location">
    <subcellularLocation>
        <location evidence="1 12">Cell outer membrane</location>
        <topology evidence="1 12">Multi-pass membrane protein</topology>
    </subcellularLocation>
</comment>
<evidence type="ECO:0000259" key="16">
    <source>
        <dbReference type="Pfam" id="PF00593"/>
    </source>
</evidence>
<feature type="domain" description="TonB-dependent receptor plug" evidence="17">
    <location>
        <begin position="73"/>
        <end position="173"/>
    </location>
</feature>
<feature type="chain" id="PRO_5012837406" evidence="15">
    <location>
        <begin position="42"/>
        <end position="648"/>
    </location>
</feature>
<feature type="signal peptide" evidence="15">
    <location>
        <begin position="1"/>
        <end position="41"/>
    </location>
</feature>
<dbReference type="GO" id="GO:0009279">
    <property type="term" value="C:cell outer membrane"/>
    <property type="evidence" value="ECO:0007669"/>
    <property type="project" value="UniProtKB-SubCell"/>
</dbReference>
<dbReference type="Pfam" id="PF00593">
    <property type="entry name" value="TonB_dep_Rec_b-barrel"/>
    <property type="match status" value="1"/>
</dbReference>
<sequence length="648" mass="70579">MRSSLHRSTRPATPAVRPSVPAILAAIASFTLVPATSFAQAADSGPDSRTTQLAPVVVTSTRTAQPITEALPHTTVVTQQDIVNSQAPDLRTLLRNQAGVEFSTNGGMGSNTSLFMRGANSNQTLILIDGVRVSSASSGTAQLANILPDQIERIEVVRGNVSALYGSDAIGGVVQIFTKSGAGQAPAANAQVEYGSNNTRQGTVGYGGQVGDTSFNLTGSAFKTDGFSAINADQWNRDNPAAARRGRGPNPNDNSYENQSLSGQVKHRFTADWDAGVSGYYSKSKLSFDNTFGRPTDDNRTNSDLYTVQAFANGKLMPDWSTHFKLAQSEDRSDTFLNGTQNGAFHTRNRQFNWQNEYALAAAHTLLFGTDYLQQALDANSFGTAFGPTRNVFSVFGGYDGRFGKHQLQLNARNDHYSDFGNQGSFFAGYGYNLTSALKLIANVSNAFRAPTFNELYFPGFGNPNLQPERAKSAEAGLQYNTASTGLLRVTAFETRYDNLIVNVTQPNGLLAPQNVNKAKVQGIEASWRATVYGTDFGASVTFQNPVDEQTNTQLLRRARRHAALDVGRDFGNWRFGGEWLVSSSRMDTGSRRLGGYGIVNLNARYNIDKQWFIAARVENLFDKDYQLAYPYNTQGRAGFITLGWRQR</sequence>
<reference evidence="18" key="1">
    <citation type="submission" date="2016-09" db="EMBL/GenBank/DDBJ databases">
        <authorList>
            <person name="Capua I."/>
            <person name="De Benedictis P."/>
            <person name="Joannis T."/>
            <person name="Lombin L.H."/>
            <person name="Cattoli G."/>
        </authorList>
    </citation>
    <scope>NUCLEOTIDE SEQUENCE</scope>
    <source>
        <strain evidence="18">B9</strain>
    </source>
</reference>
<keyword evidence="3 12" id="KW-0813">Transport</keyword>
<evidence type="ECO:0000256" key="2">
    <source>
        <dbReference type="ARBA" id="ARBA00009810"/>
    </source>
</evidence>
<dbReference type="GO" id="GO:0006811">
    <property type="term" value="P:monoatomic ion transport"/>
    <property type="evidence" value="ECO:0007669"/>
    <property type="project" value="UniProtKB-KW"/>
</dbReference>
<evidence type="ECO:0000256" key="4">
    <source>
        <dbReference type="ARBA" id="ARBA00022452"/>
    </source>
</evidence>
<dbReference type="PANTHER" id="PTHR30069:SF53">
    <property type="entry name" value="COLICIN I RECEPTOR-RELATED"/>
    <property type="match status" value="1"/>
</dbReference>
<evidence type="ECO:0000256" key="13">
    <source>
        <dbReference type="RuleBase" id="RU003357"/>
    </source>
</evidence>
<protein>
    <submittedName>
        <fullName evidence="18">Vitamin B12 transporter BtuB</fullName>
    </submittedName>
</protein>
<evidence type="ECO:0000313" key="18">
    <source>
        <dbReference type="EMBL" id="SCV02093.1"/>
    </source>
</evidence>
<dbReference type="GO" id="GO:0015889">
    <property type="term" value="P:cobalamin transport"/>
    <property type="evidence" value="ECO:0007669"/>
    <property type="project" value="TreeGrafter"/>
</dbReference>
<dbReference type="RefSeq" id="WP_340531004.1">
    <property type="nucleotide sequence ID" value="NZ_FMSH01000543.1"/>
</dbReference>
<evidence type="ECO:0000259" key="17">
    <source>
        <dbReference type="Pfam" id="PF07715"/>
    </source>
</evidence>
<comment type="similarity">
    <text evidence="2 12 13">Belongs to the TonB-dependent receptor family.</text>
</comment>
<dbReference type="PANTHER" id="PTHR30069">
    <property type="entry name" value="TONB-DEPENDENT OUTER MEMBRANE RECEPTOR"/>
    <property type="match status" value="1"/>
</dbReference>
<keyword evidence="7" id="KW-0406">Ion transport</keyword>
<evidence type="ECO:0000256" key="14">
    <source>
        <dbReference type="SAM" id="MobiDB-lite"/>
    </source>
</evidence>
<keyword evidence="4 12" id="KW-1134">Transmembrane beta strand</keyword>
<dbReference type="Pfam" id="PF07715">
    <property type="entry name" value="Plug"/>
    <property type="match status" value="1"/>
</dbReference>
<evidence type="ECO:0000256" key="11">
    <source>
        <dbReference type="ARBA" id="ARBA00023237"/>
    </source>
</evidence>
<evidence type="ECO:0000256" key="10">
    <source>
        <dbReference type="ARBA" id="ARBA00023170"/>
    </source>
</evidence>
<accession>A0A1K0ISH4</accession>
<keyword evidence="11 12" id="KW-0998">Cell outer membrane</keyword>
<dbReference type="InterPro" id="IPR036942">
    <property type="entry name" value="Beta-barrel_TonB_sf"/>
</dbReference>
<keyword evidence="9 12" id="KW-0472">Membrane</keyword>